<dbReference type="HAMAP" id="MF_00378">
    <property type="entry name" value="Exonuc_7_L"/>
    <property type="match status" value="1"/>
</dbReference>
<dbReference type="STRING" id="234267.Acid_0298"/>
<comment type="catalytic activity">
    <reaction evidence="5 6">
        <text>Exonucleolytic cleavage in either 5'- to 3'- or 3'- to 5'-direction to yield nucleoside 5'-phosphates.</text>
        <dbReference type="EC" id="3.1.11.6"/>
    </reaction>
</comment>
<gene>
    <name evidence="5" type="primary">xseA</name>
    <name evidence="9" type="ordered locus">Acid_0298</name>
</gene>
<dbReference type="InterPro" id="IPR003753">
    <property type="entry name" value="Exonuc_VII_L"/>
</dbReference>
<keyword evidence="3 5" id="KW-0378">Hydrolase</keyword>
<comment type="subunit">
    <text evidence="5">Heterooligomer composed of large and small subunits.</text>
</comment>
<dbReference type="PANTHER" id="PTHR30008:SF0">
    <property type="entry name" value="EXODEOXYRIBONUCLEASE 7 LARGE SUBUNIT"/>
    <property type="match status" value="1"/>
</dbReference>
<dbReference type="NCBIfam" id="TIGR00237">
    <property type="entry name" value="xseA"/>
    <property type="match status" value="1"/>
</dbReference>
<dbReference type="InParanoid" id="Q02CA6"/>
<dbReference type="AlphaFoldDB" id="Q02CA6"/>
<dbReference type="GO" id="GO:0005737">
    <property type="term" value="C:cytoplasm"/>
    <property type="evidence" value="ECO:0007669"/>
    <property type="project" value="UniProtKB-SubCell"/>
</dbReference>
<dbReference type="GO" id="GO:0009318">
    <property type="term" value="C:exodeoxyribonuclease VII complex"/>
    <property type="evidence" value="ECO:0007669"/>
    <property type="project" value="UniProtKB-UniRule"/>
</dbReference>
<dbReference type="OrthoDB" id="9802795at2"/>
<dbReference type="GO" id="GO:0008855">
    <property type="term" value="F:exodeoxyribonuclease VII activity"/>
    <property type="evidence" value="ECO:0007669"/>
    <property type="project" value="UniProtKB-UniRule"/>
</dbReference>
<evidence type="ECO:0000256" key="6">
    <source>
        <dbReference type="RuleBase" id="RU004355"/>
    </source>
</evidence>
<dbReference type="Pfam" id="PF13742">
    <property type="entry name" value="tRNA_anti_2"/>
    <property type="match status" value="1"/>
</dbReference>
<dbReference type="EC" id="3.1.11.6" evidence="5"/>
<dbReference type="HOGENOM" id="CLU_023625_3_1_0"/>
<evidence type="ECO:0000256" key="3">
    <source>
        <dbReference type="ARBA" id="ARBA00022801"/>
    </source>
</evidence>
<protein>
    <recommendedName>
        <fullName evidence="5">Exodeoxyribonuclease 7 large subunit</fullName>
        <ecNumber evidence="5">3.1.11.6</ecNumber>
    </recommendedName>
    <alternativeName>
        <fullName evidence="5">Exodeoxyribonuclease VII large subunit</fullName>
        <shortName evidence="5">Exonuclease VII large subunit</shortName>
    </alternativeName>
</protein>
<feature type="domain" description="OB-fold nucleic acid binding" evidence="8">
    <location>
        <begin position="17"/>
        <end position="109"/>
    </location>
</feature>
<dbReference type="KEGG" id="sus:Acid_0298"/>
<keyword evidence="1 5" id="KW-0963">Cytoplasm</keyword>
<evidence type="ECO:0000256" key="2">
    <source>
        <dbReference type="ARBA" id="ARBA00022722"/>
    </source>
</evidence>
<dbReference type="InterPro" id="IPR025824">
    <property type="entry name" value="OB-fold_nuc-bd_dom"/>
</dbReference>
<dbReference type="CDD" id="cd04489">
    <property type="entry name" value="ExoVII_LU_OBF"/>
    <property type="match status" value="1"/>
</dbReference>
<dbReference type="InterPro" id="IPR020579">
    <property type="entry name" value="Exonuc_VII_lsu_C"/>
</dbReference>
<comment type="function">
    <text evidence="5">Bidirectionally degrades single-stranded DNA into large acid-insoluble oligonucleotides, which are then degraded further into small acid-soluble oligonucleotides.</text>
</comment>
<dbReference type="Pfam" id="PF02601">
    <property type="entry name" value="Exonuc_VII_L"/>
    <property type="match status" value="1"/>
</dbReference>
<organism evidence="9">
    <name type="scientific">Solibacter usitatus (strain Ellin6076)</name>
    <dbReference type="NCBI Taxonomy" id="234267"/>
    <lineage>
        <taxon>Bacteria</taxon>
        <taxon>Pseudomonadati</taxon>
        <taxon>Acidobacteriota</taxon>
        <taxon>Terriglobia</taxon>
        <taxon>Bryobacterales</taxon>
        <taxon>Solibacteraceae</taxon>
        <taxon>Candidatus Solibacter</taxon>
    </lineage>
</organism>
<comment type="similarity">
    <text evidence="5 6">Belongs to the XseA family.</text>
</comment>
<dbReference type="eggNOG" id="COG1570">
    <property type="taxonomic scope" value="Bacteria"/>
</dbReference>
<comment type="subcellular location">
    <subcellularLocation>
        <location evidence="5 6">Cytoplasm</location>
    </subcellularLocation>
</comment>
<evidence type="ECO:0000256" key="1">
    <source>
        <dbReference type="ARBA" id="ARBA00022490"/>
    </source>
</evidence>
<dbReference type="EMBL" id="CP000473">
    <property type="protein sequence ID" value="ABJ81310.1"/>
    <property type="molecule type" value="Genomic_DNA"/>
</dbReference>
<reference evidence="9" key="1">
    <citation type="submission" date="2006-10" db="EMBL/GenBank/DDBJ databases">
        <title>Complete sequence of Solibacter usitatus Ellin6076.</title>
        <authorList>
            <consortium name="US DOE Joint Genome Institute"/>
            <person name="Copeland A."/>
            <person name="Lucas S."/>
            <person name="Lapidus A."/>
            <person name="Barry K."/>
            <person name="Detter J.C."/>
            <person name="Glavina del Rio T."/>
            <person name="Hammon N."/>
            <person name="Israni S."/>
            <person name="Dalin E."/>
            <person name="Tice H."/>
            <person name="Pitluck S."/>
            <person name="Thompson L.S."/>
            <person name="Brettin T."/>
            <person name="Bruce D."/>
            <person name="Han C."/>
            <person name="Tapia R."/>
            <person name="Gilna P."/>
            <person name="Schmutz J."/>
            <person name="Larimer F."/>
            <person name="Land M."/>
            <person name="Hauser L."/>
            <person name="Kyrpides N."/>
            <person name="Mikhailova N."/>
            <person name="Janssen P.H."/>
            <person name="Kuske C.R."/>
            <person name="Richardson P."/>
        </authorList>
    </citation>
    <scope>NUCLEOTIDE SEQUENCE</scope>
    <source>
        <strain evidence="9">Ellin6076</strain>
    </source>
</reference>
<name>Q02CA6_SOLUE</name>
<evidence type="ECO:0000259" key="8">
    <source>
        <dbReference type="Pfam" id="PF13742"/>
    </source>
</evidence>
<dbReference type="GO" id="GO:0006308">
    <property type="term" value="P:DNA catabolic process"/>
    <property type="evidence" value="ECO:0007669"/>
    <property type="project" value="UniProtKB-UniRule"/>
</dbReference>
<evidence type="ECO:0000256" key="5">
    <source>
        <dbReference type="HAMAP-Rule" id="MF_00378"/>
    </source>
</evidence>
<evidence type="ECO:0000259" key="7">
    <source>
        <dbReference type="Pfam" id="PF02601"/>
    </source>
</evidence>
<keyword evidence="4 5" id="KW-0269">Exonuclease</keyword>
<feature type="domain" description="Exonuclease VII large subunit C-terminal" evidence="7">
    <location>
        <begin position="133"/>
        <end position="446"/>
    </location>
</feature>
<evidence type="ECO:0000256" key="4">
    <source>
        <dbReference type="ARBA" id="ARBA00022839"/>
    </source>
</evidence>
<dbReference type="PANTHER" id="PTHR30008">
    <property type="entry name" value="EXODEOXYRIBONUCLEASE 7 LARGE SUBUNIT"/>
    <property type="match status" value="1"/>
</dbReference>
<proteinExistence type="inferred from homology"/>
<dbReference type="FunCoup" id="Q02CA6">
    <property type="interactions" value="315"/>
</dbReference>
<sequence length="455" mass="50600">MEQFDLGFELFPEKRVYTVGELNGAIRKALDGQFTDIRVAGEISNLRLAASGHYYFNLKERDSIVKAVAYRSAARFWKFKPQDGLAVIARGSLDIYEVRGEYQLQVESLEPQGLGALQLAFEQLKKKLAAEGLFAAERKRPLPRFPRRIGIVTSPRGAAIADMIQILSRRFPGLHIRLFPALVQGEGSVEEVCRAIEYFSRTGWADVLIVGRGGGSLEDLWTFNTEAVARAIAACSVPVISAVGHETDITIADFVADLRAPTPSAAAEMVVCTRDELLDRIGAARAKAAQGARYRIAMLERRLRLQGIDRALGTLHRRVGRGLQRIDEQEYRMRERIRIGLDGRERVRRALELRLRRFDVRPRLAADRRRMELARNSALQVMHARLGQDRNRLGQLAATLSQLSPLRVLERGYAIVSNDGGILKDAAAVPANSQIRVRLAKGGLEAVVTASTEAE</sequence>
<accession>Q02CA6</accession>
<dbReference type="GO" id="GO:0003676">
    <property type="term" value="F:nucleic acid binding"/>
    <property type="evidence" value="ECO:0007669"/>
    <property type="project" value="InterPro"/>
</dbReference>
<evidence type="ECO:0000313" key="9">
    <source>
        <dbReference type="EMBL" id="ABJ81310.1"/>
    </source>
</evidence>
<keyword evidence="2 5" id="KW-0540">Nuclease</keyword>